<evidence type="ECO:0008006" key="4">
    <source>
        <dbReference type="Google" id="ProtNLM"/>
    </source>
</evidence>
<dbReference type="PROSITE" id="PS51257">
    <property type="entry name" value="PROKAR_LIPOPROTEIN"/>
    <property type="match status" value="1"/>
</dbReference>
<sequence length="150" mass="15365">MTRSIPALALAGLLFGCGGMPEEAESTLVSEAQSPDVAPPEASAGEVSASQITTVTIAGSSVRYNSDTDNFVVSDTAADGHSAVAHIYNYNTGNYTMCWNSQGAGTTRTCDRSFANGINIAFRACTGEAGPGTLVACSVWVRVGTSGFAK</sequence>
<evidence type="ECO:0000256" key="1">
    <source>
        <dbReference type="SAM" id="MobiDB-lite"/>
    </source>
</evidence>
<name>A0ABS3DIT9_9BACT</name>
<dbReference type="RefSeq" id="WP_207055507.1">
    <property type="nucleotide sequence ID" value="NZ_JAFIMU010000008.1"/>
</dbReference>
<organism evidence="2 3">
    <name type="scientific">Corallococcus macrosporus</name>
    <dbReference type="NCBI Taxonomy" id="35"/>
    <lineage>
        <taxon>Bacteria</taxon>
        <taxon>Pseudomonadati</taxon>
        <taxon>Myxococcota</taxon>
        <taxon>Myxococcia</taxon>
        <taxon>Myxococcales</taxon>
        <taxon>Cystobacterineae</taxon>
        <taxon>Myxococcaceae</taxon>
        <taxon>Corallococcus</taxon>
    </lineage>
</organism>
<reference evidence="2 3" key="1">
    <citation type="submission" date="2021-02" db="EMBL/GenBank/DDBJ databases">
        <title>De Novo genome assembly of isolated myxobacteria.</title>
        <authorList>
            <person name="Stevens D.C."/>
        </authorList>
    </citation>
    <scope>NUCLEOTIDE SEQUENCE [LARGE SCALE GENOMIC DNA]</scope>
    <source>
        <strain evidence="2 3">ATCC 29039</strain>
    </source>
</reference>
<dbReference type="Proteomes" id="UP000664052">
    <property type="component" value="Unassembled WGS sequence"/>
</dbReference>
<comment type="caution">
    <text evidence="2">The sequence shown here is derived from an EMBL/GenBank/DDBJ whole genome shotgun (WGS) entry which is preliminary data.</text>
</comment>
<accession>A0ABS3DIT9</accession>
<proteinExistence type="predicted"/>
<evidence type="ECO:0000313" key="3">
    <source>
        <dbReference type="Proteomes" id="UP000664052"/>
    </source>
</evidence>
<feature type="region of interest" description="Disordered" evidence="1">
    <location>
        <begin position="25"/>
        <end position="45"/>
    </location>
</feature>
<keyword evidence="3" id="KW-1185">Reference proteome</keyword>
<gene>
    <name evidence="2" type="ORF">JYK02_27410</name>
</gene>
<protein>
    <recommendedName>
        <fullName evidence="4">Lipoprotein</fullName>
    </recommendedName>
</protein>
<dbReference type="EMBL" id="JAFIMU010000008">
    <property type="protein sequence ID" value="MBN8231252.1"/>
    <property type="molecule type" value="Genomic_DNA"/>
</dbReference>
<evidence type="ECO:0000313" key="2">
    <source>
        <dbReference type="EMBL" id="MBN8231252.1"/>
    </source>
</evidence>